<dbReference type="EMBL" id="MU404360">
    <property type="protein sequence ID" value="KAI1609411.1"/>
    <property type="molecule type" value="Genomic_DNA"/>
</dbReference>
<dbReference type="InterPro" id="IPR013022">
    <property type="entry name" value="Xyl_isomerase-like_TIM-brl"/>
</dbReference>
<dbReference type="InterPro" id="IPR036237">
    <property type="entry name" value="Xyl_isomerase-like_sf"/>
</dbReference>
<evidence type="ECO:0000259" key="1">
    <source>
        <dbReference type="Pfam" id="PF01261"/>
    </source>
</evidence>
<accession>A0AAN6I9R8</accession>
<evidence type="ECO:0000313" key="2">
    <source>
        <dbReference type="EMBL" id="KAI1609411.1"/>
    </source>
</evidence>
<proteinExistence type="predicted"/>
<dbReference type="SUPFAM" id="SSF51658">
    <property type="entry name" value="Xylose isomerase-like"/>
    <property type="match status" value="1"/>
</dbReference>
<protein>
    <submittedName>
        <fullName evidence="2">Xylose isomerase-like protein</fullName>
    </submittedName>
</protein>
<comment type="caution">
    <text evidence="2">The sequence shown here is derived from an EMBL/GenBank/DDBJ whole genome shotgun (WGS) entry which is preliminary data.</text>
</comment>
<dbReference type="GO" id="GO:0016853">
    <property type="term" value="F:isomerase activity"/>
    <property type="evidence" value="ECO:0007669"/>
    <property type="project" value="UniProtKB-KW"/>
</dbReference>
<reference evidence="2" key="1">
    <citation type="journal article" date="2022" name="bioRxiv">
        <title>Deciphering the potential niche of two novel black yeast fungi from a biological soil crust based on their genomes, phenotypes, and melanin regulation.</title>
        <authorList>
            <consortium name="DOE Joint Genome Institute"/>
            <person name="Carr E.C."/>
            <person name="Barton Q."/>
            <person name="Grambo S."/>
            <person name="Sullivan M."/>
            <person name="Renfro C.M."/>
            <person name="Kuo A."/>
            <person name="Pangilinan J."/>
            <person name="Lipzen A."/>
            <person name="Keymanesh K."/>
            <person name="Savage E."/>
            <person name="Barry K."/>
            <person name="Grigoriev I.V."/>
            <person name="Riekhof W.R."/>
            <person name="Harris S.S."/>
        </authorList>
    </citation>
    <scope>NUCLEOTIDE SEQUENCE</scope>
    <source>
        <strain evidence="2">JF 03-4F</strain>
    </source>
</reference>
<dbReference type="PANTHER" id="PTHR12110">
    <property type="entry name" value="HYDROXYPYRUVATE ISOMERASE"/>
    <property type="match status" value="1"/>
</dbReference>
<evidence type="ECO:0000313" key="3">
    <source>
        <dbReference type="Proteomes" id="UP001203852"/>
    </source>
</evidence>
<dbReference type="Gene3D" id="3.20.20.150">
    <property type="entry name" value="Divalent-metal-dependent TIM barrel enzymes"/>
    <property type="match status" value="1"/>
</dbReference>
<name>A0AAN6I9R8_9EURO</name>
<dbReference type="AlphaFoldDB" id="A0AAN6I9R8"/>
<gene>
    <name evidence="2" type="ORF">EDD36DRAFT_70016</name>
</gene>
<dbReference type="InterPro" id="IPR050312">
    <property type="entry name" value="IolE/XylAMocC-like"/>
</dbReference>
<dbReference type="PANTHER" id="PTHR12110:SF38">
    <property type="entry name" value="DIOXYGENASE, PUTATIVE (AFU_ORTHOLOGUE AFUA_6G00240)-RELATED"/>
    <property type="match status" value="1"/>
</dbReference>
<keyword evidence="2" id="KW-0413">Isomerase</keyword>
<keyword evidence="3" id="KW-1185">Reference proteome</keyword>
<dbReference type="Proteomes" id="UP001203852">
    <property type="component" value="Unassembled WGS sequence"/>
</dbReference>
<feature type="domain" description="Xylose isomerase-like TIM barrel" evidence="1">
    <location>
        <begin position="24"/>
        <end position="301"/>
    </location>
</feature>
<sequence length="328" mass="37072">MPPNIAISTVSMGWHETHTLEWKIQAAKQAGFEGIELFIDDVDAFCRRHGISRVQAGSRISQLCANADLTILCVGSLDNFEGEPTPLQDRLRIAIEWLDMAHELRTDVIQIPSNDNKNAIGDESVIVSDFQALSDLGLKRQPPISFAYEALGWGTHVADWEASLRIVQLVGRSNFGLCLDTYHILSRLWADPRAHSGMRPGGRAALRDSLQRFLELCPKDKIIYMQLSDAERMSPPILPGHPAYHEDKDGTHSWCTYGRLFPFEGEHGAYLPMKEIMSAWLEGSGYRGWVSMEVFHRSMKEKDLGPDYWAHRGRVSWDKATQRVRSRG</sequence>
<dbReference type="Pfam" id="PF01261">
    <property type="entry name" value="AP_endonuc_2"/>
    <property type="match status" value="1"/>
</dbReference>
<organism evidence="2 3">
    <name type="scientific">Exophiala viscosa</name>
    <dbReference type="NCBI Taxonomy" id="2486360"/>
    <lineage>
        <taxon>Eukaryota</taxon>
        <taxon>Fungi</taxon>
        <taxon>Dikarya</taxon>
        <taxon>Ascomycota</taxon>
        <taxon>Pezizomycotina</taxon>
        <taxon>Eurotiomycetes</taxon>
        <taxon>Chaetothyriomycetidae</taxon>
        <taxon>Chaetothyriales</taxon>
        <taxon>Herpotrichiellaceae</taxon>
        <taxon>Exophiala</taxon>
    </lineage>
</organism>